<name>A0A0C1LC00_9BACT</name>
<dbReference type="GO" id="GO:0005737">
    <property type="term" value="C:cytoplasm"/>
    <property type="evidence" value="ECO:0007669"/>
    <property type="project" value="UniProtKB-SubCell"/>
</dbReference>
<dbReference type="Proteomes" id="UP000031408">
    <property type="component" value="Unassembled WGS sequence"/>
</dbReference>
<proteinExistence type="inferred from homology"/>
<dbReference type="PANTHER" id="PTHR12128:SF21">
    <property type="entry name" value="N-ACETYLNEURAMINATE LYASE"/>
    <property type="match status" value="1"/>
</dbReference>
<dbReference type="PANTHER" id="PTHR12128">
    <property type="entry name" value="DIHYDRODIPICOLINATE SYNTHASE"/>
    <property type="match status" value="1"/>
</dbReference>
<keyword evidence="2" id="KW-0963">Cytoplasm</keyword>
<keyword evidence="9" id="KW-1185">Reference proteome</keyword>
<dbReference type="PRINTS" id="PR00146">
    <property type="entry name" value="DHPICSNTHASE"/>
</dbReference>
<evidence type="ECO:0000256" key="1">
    <source>
        <dbReference type="ARBA" id="ARBA00004496"/>
    </source>
</evidence>
<reference evidence="8 9" key="1">
    <citation type="submission" date="2014-11" db="EMBL/GenBank/DDBJ databases">
        <title>Genome sequence of Flavihumibacter solisilvae 3-3.</title>
        <authorList>
            <person name="Zhou G."/>
            <person name="Li M."/>
            <person name="Wang G."/>
        </authorList>
    </citation>
    <scope>NUCLEOTIDE SEQUENCE [LARGE SCALE GENOMIC DNA]</scope>
    <source>
        <strain evidence="8 9">3-3</strain>
    </source>
</reference>
<dbReference type="SMART" id="SM01130">
    <property type="entry name" value="DHDPS"/>
    <property type="match status" value="1"/>
</dbReference>
<comment type="similarity">
    <text evidence="5">Belongs to the DapA family.</text>
</comment>
<evidence type="ECO:0000256" key="5">
    <source>
        <dbReference type="PIRNR" id="PIRNR001365"/>
    </source>
</evidence>
<evidence type="ECO:0000313" key="8">
    <source>
        <dbReference type="EMBL" id="KIC93028.1"/>
    </source>
</evidence>
<feature type="active site" description="Schiff-base intermediate with substrate" evidence="6">
    <location>
        <position position="173"/>
    </location>
</feature>
<dbReference type="InterPro" id="IPR013785">
    <property type="entry name" value="Aldolase_TIM"/>
</dbReference>
<feature type="binding site" evidence="7">
    <location>
        <position position="215"/>
    </location>
    <ligand>
        <name>pyruvate</name>
        <dbReference type="ChEBI" id="CHEBI:15361"/>
    </ligand>
</feature>
<protein>
    <submittedName>
        <fullName evidence="8">N-acetylneuraminate lyase</fullName>
    </submittedName>
</protein>
<gene>
    <name evidence="8" type="ORF">OI18_19970</name>
</gene>
<comment type="subcellular location">
    <subcellularLocation>
        <location evidence="1">Cytoplasm</location>
    </subcellularLocation>
</comment>
<evidence type="ECO:0000256" key="3">
    <source>
        <dbReference type="ARBA" id="ARBA00023239"/>
    </source>
</evidence>
<feature type="active site" description="Proton donor/acceptor" evidence="6">
    <location>
        <position position="143"/>
    </location>
</feature>
<dbReference type="InterPro" id="IPR002220">
    <property type="entry name" value="DapA-like"/>
</dbReference>
<keyword evidence="4" id="KW-0119">Carbohydrate metabolism</keyword>
<evidence type="ECO:0000256" key="2">
    <source>
        <dbReference type="ARBA" id="ARBA00022490"/>
    </source>
</evidence>
<evidence type="ECO:0000256" key="4">
    <source>
        <dbReference type="ARBA" id="ARBA00023277"/>
    </source>
</evidence>
<evidence type="ECO:0000256" key="7">
    <source>
        <dbReference type="PIRSR" id="PIRSR001365-2"/>
    </source>
</evidence>
<accession>A0A0C1LC00</accession>
<evidence type="ECO:0000313" key="9">
    <source>
        <dbReference type="Proteomes" id="UP000031408"/>
    </source>
</evidence>
<evidence type="ECO:0000256" key="6">
    <source>
        <dbReference type="PIRSR" id="PIRSR001365-1"/>
    </source>
</evidence>
<dbReference type="STRING" id="1349421.OI18_19970"/>
<dbReference type="GO" id="GO:0016829">
    <property type="term" value="F:lyase activity"/>
    <property type="evidence" value="ECO:0007669"/>
    <property type="project" value="UniProtKB-KW"/>
</dbReference>
<organism evidence="8 9">
    <name type="scientific">Flavihumibacter solisilvae</name>
    <dbReference type="NCBI Taxonomy" id="1349421"/>
    <lineage>
        <taxon>Bacteria</taxon>
        <taxon>Pseudomonadati</taxon>
        <taxon>Bacteroidota</taxon>
        <taxon>Chitinophagia</taxon>
        <taxon>Chitinophagales</taxon>
        <taxon>Chitinophagaceae</taxon>
        <taxon>Flavihumibacter</taxon>
    </lineage>
</organism>
<sequence length="311" mass="34035">MQFQPENMRIEGLIAATFSTFRKDGSLDLDLIPSLVEKLIEDGIRGVFICGTNGEGPNLTIEERMAITEAYARAINKRILLLVHVGHPSIAESRKLAAHAEKTGADAISSVSAFYFKPASADNMVTCMAEIAAAAPNTPFYYYHIPALTGVAIDVLEFLHLGEQRIPTLAGVKYTASTLHEYQACLNYKNGRFDILFGYDEMLLGALAVGAKGAIGSTYTFAASIYLDIIEHFNAGRIAEAQEMQYHSIRMIQCLGKYSPIPTQKSILKLMGMDLGPCRLPLVTLTAVQEADLKKNLEKAGFFELTVTNES</sequence>
<comment type="caution">
    <text evidence="8">The sequence shown here is derived from an EMBL/GenBank/DDBJ whole genome shotgun (WGS) entry which is preliminary data.</text>
</comment>
<keyword evidence="3 5" id="KW-0456">Lyase</keyword>
<dbReference type="Pfam" id="PF00701">
    <property type="entry name" value="DHDPS"/>
    <property type="match status" value="1"/>
</dbReference>
<dbReference type="EMBL" id="JSVC01000024">
    <property type="protein sequence ID" value="KIC93028.1"/>
    <property type="molecule type" value="Genomic_DNA"/>
</dbReference>
<dbReference type="PIRSF" id="PIRSF001365">
    <property type="entry name" value="DHDPS"/>
    <property type="match status" value="1"/>
</dbReference>
<dbReference type="AlphaFoldDB" id="A0A0C1LC00"/>
<dbReference type="SUPFAM" id="SSF51569">
    <property type="entry name" value="Aldolase"/>
    <property type="match status" value="1"/>
</dbReference>
<dbReference type="Gene3D" id="3.20.20.70">
    <property type="entry name" value="Aldolase class I"/>
    <property type="match status" value="1"/>
</dbReference>